<dbReference type="SUPFAM" id="SSF50978">
    <property type="entry name" value="WD40 repeat-like"/>
    <property type="match status" value="1"/>
</dbReference>
<keyword evidence="2" id="KW-0472">Membrane</keyword>
<dbReference type="InterPro" id="IPR036322">
    <property type="entry name" value="WD40_repeat_dom_sf"/>
</dbReference>
<dbReference type="Proteomes" id="UP001163823">
    <property type="component" value="Chromosome 7"/>
</dbReference>
<feature type="domain" description="RIC1 C-terminal alpha solenoid region" evidence="3">
    <location>
        <begin position="729"/>
        <end position="819"/>
    </location>
</feature>
<dbReference type="GO" id="GO:0006886">
    <property type="term" value="P:intracellular protein transport"/>
    <property type="evidence" value="ECO:0007669"/>
    <property type="project" value="InterPro"/>
</dbReference>
<dbReference type="EMBL" id="JARAOO010000007">
    <property type="protein sequence ID" value="KAJ7962431.1"/>
    <property type="molecule type" value="Genomic_DNA"/>
</dbReference>
<organism evidence="4 5">
    <name type="scientific">Quillaja saponaria</name>
    <name type="common">Soap bark tree</name>
    <dbReference type="NCBI Taxonomy" id="32244"/>
    <lineage>
        <taxon>Eukaryota</taxon>
        <taxon>Viridiplantae</taxon>
        <taxon>Streptophyta</taxon>
        <taxon>Embryophyta</taxon>
        <taxon>Tracheophyta</taxon>
        <taxon>Spermatophyta</taxon>
        <taxon>Magnoliopsida</taxon>
        <taxon>eudicotyledons</taxon>
        <taxon>Gunneridae</taxon>
        <taxon>Pentapetalae</taxon>
        <taxon>rosids</taxon>
        <taxon>fabids</taxon>
        <taxon>Fabales</taxon>
        <taxon>Quillajaceae</taxon>
        <taxon>Quillaja</taxon>
    </lineage>
</organism>
<dbReference type="AlphaFoldDB" id="A0AAD7LS69"/>
<dbReference type="GO" id="GO:0042147">
    <property type="term" value="P:retrograde transport, endosome to Golgi"/>
    <property type="evidence" value="ECO:0007669"/>
    <property type="project" value="TreeGrafter"/>
</dbReference>
<comment type="caution">
    <text evidence="4">The sequence shown here is derived from an EMBL/GenBank/DDBJ whole genome shotgun (WGS) entry which is preliminary data.</text>
</comment>
<dbReference type="Gene3D" id="2.130.10.10">
    <property type="entry name" value="YVTN repeat-like/Quinoprotein amine dehydrogenase"/>
    <property type="match status" value="1"/>
</dbReference>
<dbReference type="GO" id="GO:0034066">
    <property type="term" value="C:Ric1-Rgp1 guanyl-nucleotide exchange factor complex"/>
    <property type="evidence" value="ECO:0007669"/>
    <property type="project" value="InterPro"/>
</dbReference>
<evidence type="ECO:0000313" key="4">
    <source>
        <dbReference type="EMBL" id="KAJ7962431.1"/>
    </source>
</evidence>
<dbReference type="InterPro" id="IPR015943">
    <property type="entry name" value="WD40/YVTN_repeat-like_dom_sf"/>
</dbReference>
<sequence>MYMAYGWPQVIPLEQGICPSSQKIVYLKVINRLLLVVSPTHLEIWSSTQHRVRLGKYKRDSESVQREGENLQAVWSPDAKLIAVLTTSFFLHIFKVRFSEKRLHIGGKQPSALCLASISLLLSEQVPFPEKDLTVSNIVSDNKHMLLGLSNGTLYSISWKGEFHGAFGLEPDTHDSIQVTQVPHPLENGLSPQGHLRVLTSNLNVARKSAIIQLELCLSLRLLFVLYSDGQLVSCSISKKGLKPSESIKAEKRFDSGDAVCASVASEQQILAVGTRRGIVELYDLSESSSLIRSVSLYDWGYSMEDTGSVSCIAWTPDNSAFAVGWKLRGLTVWSVSGCRLMSTIRQIGLSSLSSPMVKPNQDCKYEPLMGEAFQEQQYIRQVIYGEDRLLIVQSEETDELKILHINLPVSYISQNWPLQHVAASKDGMYLAVAGLHGLILYDIRLKKWRVFGDVTQEQKIQCQGLLWLGKIVVVCNYTDTSNTYELLFYPRYHLDQSSLLCRKPLLAKPIVMDVYQDYILNLQLSTVRELSIMTAKSHPAAMRFIPDQLSSEYISNNHISSLSVREPARCLILRVNGELSLLDLDDGHERELTDSVELFWVTCGQSEDKTNLIEEVSWLDYGHRGMQVWYPSPGVDPFKQEDFLQLDPELEFDREVYPLGLLPNAGVVVGVSQRMSFSACTEFPCFEPSPQAQTILHCLLRHLIQRDKNISRQNVNKNQNAVPNHANNVARKTDGRHWADLFSSAGRSTELFEECFQRRWYRTAACYILVIAKLEGPAVSQYCALQVLQATLDESLYELAGELVRFLLRSGRDYEQASTDSDKMSPRFLGYFLFPSSFRRQSLDGSNSFKEQNPHVTSVKNILENHASYLMSGKELSKLVAFVKGTQFDLVEYLQRERYGSARLDNFASGLELIGQKLQIVTLQSRLDAEFLLAHMCSVKFKEWIVVLATLLRRSEVLFDLFRHDMRLWKAYSTSLQSHPAFAEYHDLMEDLDEKLSSLANSETK</sequence>
<dbReference type="Pfam" id="PF25440">
    <property type="entry name" value="Beta-prop_RIC1_2nd"/>
    <property type="match status" value="1"/>
</dbReference>
<gene>
    <name evidence="4" type="ORF">O6P43_017656</name>
</gene>
<proteinExistence type="predicted"/>
<dbReference type="PANTHER" id="PTHR22746:SF10">
    <property type="entry name" value="GUANINE NUCLEOTIDE EXCHANGE FACTOR SUBUNIT RIC1"/>
    <property type="match status" value="1"/>
</dbReference>
<evidence type="ECO:0000256" key="2">
    <source>
        <dbReference type="ARBA" id="ARBA00023136"/>
    </source>
</evidence>
<comment type="subcellular location">
    <subcellularLocation>
        <location evidence="1">Membrane</location>
    </subcellularLocation>
</comment>
<dbReference type="PANTHER" id="PTHR22746">
    <property type="entry name" value="RAB6A-GEF COMPLEX PARTNER PROTEIN 1"/>
    <property type="match status" value="1"/>
</dbReference>
<accession>A0AAD7LS69</accession>
<keyword evidence="5" id="KW-1185">Reference proteome</keyword>
<dbReference type="InterPro" id="IPR009771">
    <property type="entry name" value="RIC1_C"/>
</dbReference>
<reference evidence="4" key="1">
    <citation type="journal article" date="2023" name="Science">
        <title>Elucidation of the pathway for biosynthesis of saponin adjuvants from the soapbark tree.</title>
        <authorList>
            <person name="Reed J."/>
            <person name="Orme A."/>
            <person name="El-Demerdash A."/>
            <person name="Owen C."/>
            <person name="Martin L.B.B."/>
            <person name="Misra R.C."/>
            <person name="Kikuchi S."/>
            <person name="Rejzek M."/>
            <person name="Martin A.C."/>
            <person name="Harkess A."/>
            <person name="Leebens-Mack J."/>
            <person name="Louveau T."/>
            <person name="Stephenson M.J."/>
            <person name="Osbourn A."/>
        </authorList>
    </citation>
    <scope>NUCLEOTIDE SEQUENCE</scope>
    <source>
        <strain evidence="4">S10</strain>
    </source>
</reference>
<dbReference type="GO" id="GO:0000139">
    <property type="term" value="C:Golgi membrane"/>
    <property type="evidence" value="ECO:0007669"/>
    <property type="project" value="TreeGrafter"/>
</dbReference>
<dbReference type="Pfam" id="PF07064">
    <property type="entry name" value="RIC1"/>
    <property type="match status" value="1"/>
</dbReference>
<name>A0AAD7LS69_QUISA</name>
<evidence type="ECO:0000259" key="3">
    <source>
        <dbReference type="Pfam" id="PF07064"/>
    </source>
</evidence>
<evidence type="ECO:0000256" key="1">
    <source>
        <dbReference type="ARBA" id="ARBA00004370"/>
    </source>
</evidence>
<evidence type="ECO:0000313" key="5">
    <source>
        <dbReference type="Proteomes" id="UP001163823"/>
    </source>
</evidence>
<dbReference type="KEGG" id="qsa:O6P43_017656"/>
<dbReference type="GO" id="GO:0005829">
    <property type="term" value="C:cytosol"/>
    <property type="evidence" value="ECO:0007669"/>
    <property type="project" value="TreeGrafter"/>
</dbReference>
<protein>
    <submittedName>
        <fullName evidence="4">Quinoprotein amine dehydrogenase, beta chain-like protein</fullName>
    </submittedName>
</protein>
<dbReference type="InterPro" id="IPR040096">
    <property type="entry name" value="Ric1"/>
</dbReference>